<evidence type="ECO:0000313" key="4">
    <source>
        <dbReference type="EMBL" id="KAF9585592.1"/>
    </source>
</evidence>
<proteinExistence type="predicted"/>
<evidence type="ECO:0000256" key="1">
    <source>
        <dbReference type="ARBA" id="ARBA00022729"/>
    </source>
</evidence>
<comment type="caution">
    <text evidence="4">The sequence shown here is derived from an EMBL/GenBank/DDBJ whole genome shotgun (WGS) entry which is preliminary data.</text>
</comment>
<dbReference type="InterPro" id="IPR018466">
    <property type="entry name" value="Kre9/Knh1-like_N"/>
</dbReference>
<gene>
    <name evidence="4" type="ORF">BGW38_001645</name>
</gene>
<feature type="compositionally biased region" description="Polar residues" evidence="2">
    <location>
        <begin position="161"/>
        <end position="170"/>
    </location>
</feature>
<sequence>MVTISWTDDHSSPLLSTKPVFDIFLMTGADDHQIKLATIASNVKGGSVSSVKYLVPYVAPPGQIYFLMFQTKDTKATAWATRFTITDATGNPGSLHPVIPEGGKINPGGVGVIVGTPGTGGHRTPHSPHLPGNPSTNPINQNNSNFKTLGKPVQQPGATGPGSSDSNVNGDANPGMAENNTNQNKKDYQFGPDEAALARTVPSTAANEHHGRLVMMGSILLALTLYFFV</sequence>
<reference evidence="4" key="1">
    <citation type="journal article" date="2020" name="Fungal Divers.">
        <title>Resolving the Mortierellaceae phylogeny through synthesis of multi-gene phylogenetics and phylogenomics.</title>
        <authorList>
            <person name="Vandepol N."/>
            <person name="Liber J."/>
            <person name="Desiro A."/>
            <person name="Na H."/>
            <person name="Kennedy M."/>
            <person name="Barry K."/>
            <person name="Grigoriev I.V."/>
            <person name="Miller A.N."/>
            <person name="O'Donnell K."/>
            <person name="Stajich J.E."/>
            <person name="Bonito G."/>
        </authorList>
    </citation>
    <scope>NUCLEOTIDE SEQUENCE</scope>
    <source>
        <strain evidence="4">KOD1015</strain>
    </source>
</reference>
<dbReference type="OrthoDB" id="2432613at2759"/>
<evidence type="ECO:0000256" key="2">
    <source>
        <dbReference type="SAM" id="MobiDB-lite"/>
    </source>
</evidence>
<organism evidence="4 5">
    <name type="scientific">Lunasporangiospora selenospora</name>
    <dbReference type="NCBI Taxonomy" id="979761"/>
    <lineage>
        <taxon>Eukaryota</taxon>
        <taxon>Fungi</taxon>
        <taxon>Fungi incertae sedis</taxon>
        <taxon>Mucoromycota</taxon>
        <taxon>Mortierellomycotina</taxon>
        <taxon>Mortierellomycetes</taxon>
        <taxon>Mortierellales</taxon>
        <taxon>Mortierellaceae</taxon>
        <taxon>Lunasporangiospora</taxon>
    </lineage>
</organism>
<dbReference type="AlphaFoldDB" id="A0A9P6G168"/>
<accession>A0A9P6G168</accession>
<dbReference type="Proteomes" id="UP000780801">
    <property type="component" value="Unassembled WGS sequence"/>
</dbReference>
<feature type="domain" description="Yeast cell wall synthesis Kre9/Knh1-like N-terminal" evidence="3">
    <location>
        <begin position="2"/>
        <end position="85"/>
    </location>
</feature>
<protein>
    <recommendedName>
        <fullName evidence="3">Yeast cell wall synthesis Kre9/Knh1-like N-terminal domain-containing protein</fullName>
    </recommendedName>
</protein>
<keyword evidence="1" id="KW-0732">Signal</keyword>
<evidence type="ECO:0000313" key="5">
    <source>
        <dbReference type="Proteomes" id="UP000780801"/>
    </source>
</evidence>
<dbReference type="Pfam" id="PF10342">
    <property type="entry name" value="Kre9_KNH"/>
    <property type="match status" value="1"/>
</dbReference>
<evidence type="ECO:0000259" key="3">
    <source>
        <dbReference type="Pfam" id="PF10342"/>
    </source>
</evidence>
<name>A0A9P6G168_9FUNG</name>
<feature type="region of interest" description="Disordered" evidence="2">
    <location>
        <begin position="116"/>
        <end position="188"/>
    </location>
</feature>
<feature type="compositionally biased region" description="Polar residues" evidence="2">
    <location>
        <begin position="133"/>
        <end position="147"/>
    </location>
</feature>
<keyword evidence="5" id="KW-1185">Reference proteome</keyword>
<dbReference type="EMBL" id="JAABOA010000153">
    <property type="protein sequence ID" value="KAF9585592.1"/>
    <property type="molecule type" value="Genomic_DNA"/>
</dbReference>